<dbReference type="SMART" id="SM00135">
    <property type="entry name" value="LY"/>
    <property type="match status" value="3"/>
</dbReference>
<dbReference type="AlphaFoldDB" id="A0A814SQR6"/>
<dbReference type="Pfam" id="PF00058">
    <property type="entry name" value="Ldl_recept_b"/>
    <property type="match status" value="1"/>
</dbReference>
<dbReference type="SUPFAM" id="SSF63825">
    <property type="entry name" value="YWTD domain"/>
    <property type="match status" value="1"/>
</dbReference>
<feature type="repeat" description="LDL-receptor class B" evidence="1">
    <location>
        <begin position="17"/>
        <end position="60"/>
    </location>
</feature>
<accession>A0A814SQR6</accession>
<reference evidence="2" key="1">
    <citation type="submission" date="2021-02" db="EMBL/GenBank/DDBJ databases">
        <authorList>
            <person name="Nowell W R."/>
        </authorList>
    </citation>
    <scope>NUCLEOTIDE SEQUENCE</scope>
    <source>
        <strain evidence="2">Ploen Becks lab</strain>
    </source>
</reference>
<evidence type="ECO:0000256" key="1">
    <source>
        <dbReference type="PROSITE-ProRule" id="PRU00461"/>
    </source>
</evidence>
<evidence type="ECO:0000313" key="2">
    <source>
        <dbReference type="EMBL" id="CAF1149705.1"/>
    </source>
</evidence>
<dbReference type="PANTHER" id="PTHR46513">
    <property type="entry name" value="VITELLOGENIN RECEPTOR-LIKE PROTEIN-RELATED-RELATED"/>
    <property type="match status" value="1"/>
</dbReference>
<sequence>QSKEDKPSLLAVNPRLKYLYWIDQGQNAKLERSNLDGTNRTILINSDILTPSDIFIDQETGDVYWSDNTRDKIEKCDWNGQNRKVVKADQLPNPQSIFINDKNLYYADSRLRGVYSLNLSFGGIVNERPKSQLSSKRNFLILDRKL</sequence>
<dbReference type="Gene3D" id="2.120.10.30">
    <property type="entry name" value="TolB, C-terminal domain"/>
    <property type="match status" value="1"/>
</dbReference>
<dbReference type="PROSITE" id="PS51120">
    <property type="entry name" value="LDLRB"/>
    <property type="match status" value="2"/>
</dbReference>
<keyword evidence="3" id="KW-1185">Reference proteome</keyword>
<name>A0A814SQR6_9BILA</name>
<proteinExistence type="predicted"/>
<protein>
    <submittedName>
        <fullName evidence="2">Uncharacterized protein</fullName>
    </submittedName>
</protein>
<feature type="non-terminal residue" evidence="2">
    <location>
        <position position="1"/>
    </location>
</feature>
<evidence type="ECO:0000313" key="3">
    <source>
        <dbReference type="Proteomes" id="UP000663879"/>
    </source>
</evidence>
<dbReference type="OrthoDB" id="9990982at2759"/>
<dbReference type="Proteomes" id="UP000663879">
    <property type="component" value="Unassembled WGS sequence"/>
</dbReference>
<feature type="repeat" description="LDL-receptor class B" evidence="1">
    <location>
        <begin position="61"/>
        <end position="103"/>
    </location>
</feature>
<gene>
    <name evidence="2" type="ORF">OXX778_LOCUS23240</name>
</gene>
<dbReference type="InterPro" id="IPR000033">
    <property type="entry name" value="LDLR_classB_rpt"/>
</dbReference>
<dbReference type="EMBL" id="CAJNOC010011691">
    <property type="protein sequence ID" value="CAF1149705.1"/>
    <property type="molecule type" value="Genomic_DNA"/>
</dbReference>
<organism evidence="2 3">
    <name type="scientific">Brachionus calyciflorus</name>
    <dbReference type="NCBI Taxonomy" id="104777"/>
    <lineage>
        <taxon>Eukaryota</taxon>
        <taxon>Metazoa</taxon>
        <taxon>Spiralia</taxon>
        <taxon>Gnathifera</taxon>
        <taxon>Rotifera</taxon>
        <taxon>Eurotatoria</taxon>
        <taxon>Monogononta</taxon>
        <taxon>Pseudotrocha</taxon>
        <taxon>Ploima</taxon>
        <taxon>Brachionidae</taxon>
        <taxon>Brachionus</taxon>
    </lineage>
</organism>
<dbReference type="InterPro" id="IPR011042">
    <property type="entry name" value="6-blade_b-propeller_TolB-like"/>
</dbReference>
<dbReference type="InterPro" id="IPR050778">
    <property type="entry name" value="Cueball_EGF_LRP_Nidogen"/>
</dbReference>
<comment type="caution">
    <text evidence="2">The sequence shown here is derived from an EMBL/GenBank/DDBJ whole genome shotgun (WGS) entry which is preliminary data.</text>
</comment>